<sequence>MVVKRPQNATERLILALDVDTLEEAKSLVSQLKDYVGYFKVGLQLYTACGYDSVKMIHDMGAKVFFDAKFHDIPNTVARASANLVKNDVDFFDLHIKGGSKMLSTTCRLCREVAKKYNKPTPTILGVTLLSSFGQKTLNQELNVNMNIDEYVSRLAKVALEAKLDGVVASASEVGAIRRVCGDEFIIVCPAIRPTWSVVDDQVRVVTPTDAIEAGVDYMVVGRPVISAKDKIEAITLIIDEIEEAKETIGERL</sequence>
<feature type="binding site" evidence="7 9">
    <location>
        <position position="222"/>
    </location>
    <ligand>
        <name>substrate</name>
    </ligand>
</feature>
<comment type="caution">
    <text evidence="7">Lacks conserved residue(s) required for the propagation of feature annotation.</text>
</comment>
<feature type="active site" description="Proton donor" evidence="7">
    <location>
        <position position="69"/>
    </location>
</feature>
<feature type="binding site" evidence="9">
    <location>
        <position position="131"/>
    </location>
    <ligand>
        <name>substrate</name>
    </ligand>
</feature>
<protein>
    <recommendedName>
        <fullName evidence="7">Orotidine 5'-phosphate decarboxylase</fullName>
        <ecNumber evidence="7">4.1.1.23</ecNumber>
    </recommendedName>
    <alternativeName>
        <fullName evidence="7">OMP decarboxylase</fullName>
        <shortName evidence="7">OMPDCase</shortName>
        <shortName evidence="7">OMPdecase</shortName>
    </alternativeName>
</protein>
<dbReference type="NCBIfam" id="NF001273">
    <property type="entry name" value="PRK00230.1"/>
    <property type="match status" value="1"/>
</dbReference>
<evidence type="ECO:0000256" key="4">
    <source>
        <dbReference type="ARBA" id="ARBA00022975"/>
    </source>
</evidence>
<feature type="binding site" evidence="7 9">
    <location>
        <position position="223"/>
    </location>
    <ligand>
        <name>substrate</name>
    </ligand>
</feature>
<evidence type="ECO:0000256" key="1">
    <source>
        <dbReference type="ARBA" id="ARBA00002356"/>
    </source>
</evidence>
<name>A0A9D1FJI6_9BACT</name>
<dbReference type="InterPro" id="IPR018089">
    <property type="entry name" value="OMPdecase_AS"/>
</dbReference>
<dbReference type="AlphaFoldDB" id="A0A9D1FJI6"/>
<dbReference type="Proteomes" id="UP000886865">
    <property type="component" value="Unassembled WGS sequence"/>
</dbReference>
<dbReference type="PROSITE" id="PS00156">
    <property type="entry name" value="OMPDECASE"/>
    <property type="match status" value="1"/>
</dbReference>
<dbReference type="SMART" id="SM00934">
    <property type="entry name" value="OMPdecase"/>
    <property type="match status" value="1"/>
</dbReference>
<dbReference type="InterPro" id="IPR014732">
    <property type="entry name" value="OMPdecase"/>
</dbReference>
<dbReference type="GO" id="GO:0006207">
    <property type="term" value="P:'de novo' pyrimidine nucleobase biosynthetic process"/>
    <property type="evidence" value="ECO:0007669"/>
    <property type="project" value="InterPro"/>
</dbReference>
<comment type="similarity">
    <text evidence="7">Belongs to the OMP decarboxylase family. Type 1 subfamily.</text>
</comment>
<evidence type="ECO:0000313" key="13">
    <source>
        <dbReference type="Proteomes" id="UP000886865"/>
    </source>
</evidence>
<gene>
    <name evidence="7 12" type="primary">pyrF</name>
    <name evidence="12" type="ORF">IAA86_08440</name>
</gene>
<proteinExistence type="inferred from homology"/>
<keyword evidence="4 7" id="KW-0665">Pyrimidine biosynthesis</keyword>
<feature type="binding site" evidence="7 9">
    <location>
        <position position="40"/>
    </location>
    <ligand>
        <name>substrate</name>
    </ligand>
</feature>
<dbReference type="InterPro" id="IPR047596">
    <property type="entry name" value="OMPdecase_bac"/>
</dbReference>
<dbReference type="NCBIfam" id="TIGR01740">
    <property type="entry name" value="pyrF"/>
    <property type="match status" value="1"/>
</dbReference>
<feature type="binding site" evidence="7 9">
    <location>
        <position position="202"/>
    </location>
    <ligand>
        <name>substrate</name>
    </ligand>
</feature>
<feature type="active site" description="For OMPdecase activity" evidence="8">
    <location>
        <position position="67"/>
    </location>
</feature>
<keyword evidence="3 7" id="KW-0210">Decarboxylase</keyword>
<comment type="function">
    <text evidence="1 7">Catalyzes the decarboxylation of orotidine 5'-monophosphate (OMP) to uridine 5'-monophosphate (UMP).</text>
</comment>
<dbReference type="EMBL" id="DVJQ01000073">
    <property type="protein sequence ID" value="HIS75031.1"/>
    <property type="molecule type" value="Genomic_DNA"/>
</dbReference>
<comment type="catalytic activity">
    <reaction evidence="6 7 10">
        <text>orotidine 5'-phosphate + H(+) = UMP + CO2</text>
        <dbReference type="Rhea" id="RHEA:11596"/>
        <dbReference type="ChEBI" id="CHEBI:15378"/>
        <dbReference type="ChEBI" id="CHEBI:16526"/>
        <dbReference type="ChEBI" id="CHEBI:57538"/>
        <dbReference type="ChEBI" id="CHEBI:57865"/>
        <dbReference type="EC" id="4.1.1.23"/>
    </reaction>
</comment>
<comment type="pathway">
    <text evidence="2 7 10">Pyrimidine metabolism; UMP biosynthesis via de novo pathway; UMP from orotate: step 2/2.</text>
</comment>
<dbReference type="EC" id="4.1.1.23" evidence="7"/>
<dbReference type="GO" id="GO:0004590">
    <property type="term" value="F:orotidine-5'-phosphate decarboxylase activity"/>
    <property type="evidence" value="ECO:0007669"/>
    <property type="project" value="UniProtKB-UniRule"/>
</dbReference>
<feature type="active site" description="For OMPdecase activity" evidence="8">
    <location>
        <position position="72"/>
    </location>
</feature>
<comment type="subunit">
    <text evidence="7">Homodimer.</text>
</comment>
<dbReference type="Pfam" id="PF00215">
    <property type="entry name" value="OMPdecase"/>
    <property type="match status" value="1"/>
</dbReference>
<accession>A0A9D1FJI6</accession>
<evidence type="ECO:0000256" key="8">
    <source>
        <dbReference type="PIRSR" id="PIRSR614732-1"/>
    </source>
</evidence>
<dbReference type="CDD" id="cd04725">
    <property type="entry name" value="OMP_decarboxylase_like"/>
    <property type="match status" value="1"/>
</dbReference>
<evidence type="ECO:0000256" key="6">
    <source>
        <dbReference type="ARBA" id="ARBA00049157"/>
    </source>
</evidence>
<dbReference type="GO" id="GO:0005829">
    <property type="term" value="C:cytosol"/>
    <property type="evidence" value="ECO:0007669"/>
    <property type="project" value="TreeGrafter"/>
</dbReference>
<evidence type="ECO:0000259" key="11">
    <source>
        <dbReference type="SMART" id="SM00934"/>
    </source>
</evidence>
<dbReference type="HAMAP" id="MF_01200_B">
    <property type="entry name" value="OMPdecase_type1_B"/>
    <property type="match status" value="1"/>
</dbReference>
<feature type="domain" description="Orotidine 5'-phosphate decarboxylase" evidence="11">
    <location>
        <begin position="12"/>
        <end position="238"/>
    </location>
</feature>
<keyword evidence="5 7" id="KW-0456">Lyase</keyword>
<comment type="caution">
    <text evidence="12">The sequence shown here is derived from an EMBL/GenBank/DDBJ whole genome shotgun (WGS) entry which is preliminary data.</text>
</comment>
<dbReference type="InterPro" id="IPR011060">
    <property type="entry name" value="RibuloseP-bd_barrel"/>
</dbReference>
<dbReference type="PANTHER" id="PTHR32119">
    <property type="entry name" value="OROTIDINE 5'-PHOSPHATE DECARBOXYLASE"/>
    <property type="match status" value="1"/>
</dbReference>
<dbReference type="SUPFAM" id="SSF51366">
    <property type="entry name" value="Ribulose-phoshate binding barrel"/>
    <property type="match status" value="1"/>
</dbReference>
<organism evidence="12 13">
    <name type="scientific">Candidatus Galligastranaerophilus intestinavium</name>
    <dbReference type="NCBI Taxonomy" id="2840836"/>
    <lineage>
        <taxon>Bacteria</taxon>
        <taxon>Candidatus Galligastranaerophilus</taxon>
    </lineage>
</organism>
<dbReference type="InterPro" id="IPR001754">
    <property type="entry name" value="OMPdeCOase_dom"/>
</dbReference>
<dbReference type="Gene3D" id="3.20.20.70">
    <property type="entry name" value="Aldolase class I"/>
    <property type="match status" value="1"/>
</dbReference>
<dbReference type="InterPro" id="IPR013785">
    <property type="entry name" value="Aldolase_TIM"/>
</dbReference>
<dbReference type="PANTHER" id="PTHR32119:SF2">
    <property type="entry name" value="OROTIDINE 5'-PHOSPHATE DECARBOXYLASE"/>
    <property type="match status" value="1"/>
</dbReference>
<reference evidence="12" key="2">
    <citation type="journal article" date="2021" name="PeerJ">
        <title>Extensive microbial diversity within the chicken gut microbiome revealed by metagenomics and culture.</title>
        <authorList>
            <person name="Gilroy R."/>
            <person name="Ravi A."/>
            <person name="Getino M."/>
            <person name="Pursley I."/>
            <person name="Horton D.L."/>
            <person name="Alikhan N.F."/>
            <person name="Baker D."/>
            <person name="Gharbi K."/>
            <person name="Hall N."/>
            <person name="Watson M."/>
            <person name="Adriaenssens E.M."/>
            <person name="Foster-Nyarko E."/>
            <person name="Jarju S."/>
            <person name="Secka A."/>
            <person name="Antonio M."/>
            <person name="Oren A."/>
            <person name="Chaudhuri R.R."/>
            <person name="La Ragione R."/>
            <person name="Hildebrand F."/>
            <person name="Pallen M.J."/>
        </authorList>
    </citation>
    <scope>NUCLEOTIDE SEQUENCE</scope>
    <source>
        <strain evidence="12">CHK152-2871</strain>
    </source>
</reference>
<dbReference type="GO" id="GO:0044205">
    <property type="term" value="P:'de novo' UMP biosynthetic process"/>
    <property type="evidence" value="ECO:0007669"/>
    <property type="project" value="UniProtKB-UniRule"/>
</dbReference>
<feature type="binding site" evidence="7">
    <location>
        <begin position="67"/>
        <end position="76"/>
    </location>
    <ligand>
        <name>substrate</name>
    </ligand>
</feature>
<reference evidence="12" key="1">
    <citation type="submission" date="2020-10" db="EMBL/GenBank/DDBJ databases">
        <authorList>
            <person name="Gilroy R."/>
        </authorList>
    </citation>
    <scope>NUCLEOTIDE SEQUENCE</scope>
    <source>
        <strain evidence="12">CHK152-2871</strain>
    </source>
</reference>
<evidence type="ECO:0000256" key="7">
    <source>
        <dbReference type="HAMAP-Rule" id="MF_01200"/>
    </source>
</evidence>
<evidence type="ECO:0000256" key="3">
    <source>
        <dbReference type="ARBA" id="ARBA00022793"/>
    </source>
</evidence>
<evidence type="ECO:0000256" key="10">
    <source>
        <dbReference type="RuleBase" id="RU000512"/>
    </source>
</evidence>
<feature type="binding site" evidence="7 9">
    <location>
        <position position="18"/>
    </location>
    <ligand>
        <name>substrate</name>
    </ligand>
</feature>
<evidence type="ECO:0000256" key="2">
    <source>
        <dbReference type="ARBA" id="ARBA00004861"/>
    </source>
</evidence>
<evidence type="ECO:0000256" key="9">
    <source>
        <dbReference type="PIRSR" id="PIRSR614732-2"/>
    </source>
</evidence>
<feature type="binding site" evidence="7 9">
    <location>
        <position position="193"/>
    </location>
    <ligand>
        <name>substrate</name>
    </ligand>
</feature>
<evidence type="ECO:0000313" key="12">
    <source>
        <dbReference type="EMBL" id="HIS75031.1"/>
    </source>
</evidence>
<feature type="active site" description="For OMPdecase activity" evidence="8">
    <location>
        <position position="69"/>
    </location>
</feature>
<evidence type="ECO:0000256" key="5">
    <source>
        <dbReference type="ARBA" id="ARBA00023239"/>
    </source>
</evidence>